<dbReference type="EMBL" id="SRMA01025243">
    <property type="protein sequence ID" value="TRY97067.1"/>
    <property type="molecule type" value="Genomic_DNA"/>
</dbReference>
<proteinExistence type="predicted"/>
<name>A0A553R4G8_9TELE</name>
<evidence type="ECO:0000313" key="1">
    <source>
        <dbReference type="EMBL" id="TRY97067.1"/>
    </source>
</evidence>
<keyword evidence="2" id="KW-1185">Reference proteome</keyword>
<reference evidence="1 2" key="1">
    <citation type="journal article" date="2019" name="Sci. Data">
        <title>Hybrid genome assembly and annotation of Danionella translucida.</title>
        <authorList>
            <person name="Kadobianskyi M."/>
            <person name="Schulze L."/>
            <person name="Schuelke M."/>
            <person name="Judkewitz B."/>
        </authorList>
    </citation>
    <scope>NUCLEOTIDE SEQUENCE [LARGE SCALE GENOMIC DNA]</scope>
    <source>
        <strain evidence="1 2">Bolton</strain>
    </source>
</reference>
<dbReference type="Proteomes" id="UP000316079">
    <property type="component" value="Unassembled WGS sequence"/>
</dbReference>
<comment type="caution">
    <text evidence="1">The sequence shown here is derived from an EMBL/GenBank/DDBJ whole genome shotgun (WGS) entry which is preliminary data.</text>
</comment>
<dbReference type="AlphaFoldDB" id="A0A553R4G8"/>
<organism evidence="1 2">
    <name type="scientific">Danionella cerebrum</name>
    <dbReference type="NCBI Taxonomy" id="2873325"/>
    <lineage>
        <taxon>Eukaryota</taxon>
        <taxon>Metazoa</taxon>
        <taxon>Chordata</taxon>
        <taxon>Craniata</taxon>
        <taxon>Vertebrata</taxon>
        <taxon>Euteleostomi</taxon>
        <taxon>Actinopterygii</taxon>
        <taxon>Neopterygii</taxon>
        <taxon>Teleostei</taxon>
        <taxon>Ostariophysi</taxon>
        <taxon>Cypriniformes</taxon>
        <taxon>Danionidae</taxon>
        <taxon>Danioninae</taxon>
        <taxon>Danionella</taxon>
    </lineage>
</organism>
<evidence type="ECO:0000313" key="2">
    <source>
        <dbReference type="Proteomes" id="UP000316079"/>
    </source>
</evidence>
<accession>A0A553R4G8</accession>
<protein>
    <submittedName>
        <fullName evidence="1">Uncharacterized protein</fullName>
    </submittedName>
</protein>
<gene>
    <name evidence="1" type="ORF">DNTS_001467</name>
</gene>
<sequence>MMTLTCVFGSPHPPDGSSTHGALHAVQPSQFSQFTAPALELIDASLQLWYRCPQWLQTQAYTDNAPAASGRFAAGYQSCPPEIKSSGTLDNTASLSLMMHQGAHDLHIAMHHESLIGSVSVDPHSAVMVHRVWHLASLPQHLTVTLKLTWETIVEMESLEQSNYDGQTDRGCDWMRSVRHDQTDSGYPDDDPFRDVKALNGLQASVAAFDIFGVSWHSNVHRHLEVVLLLTHEGIVGQGEVEALVCIHSVERRPFVLLVRLPLYALVVWIQELMKHLILLQVSASSSDWTNRILGYDGLRLQSHFQSNALIVILSACSINLSYARAPRLTTPVFIPRHTAQIVLDLDKETSGCVNALRLNVTLPYMDDCVFLYWFDLRYGEPKTFPRPNNLLPEKFEE</sequence>